<evidence type="ECO:0000313" key="4">
    <source>
        <dbReference type="EMBL" id="ORY14345.1"/>
    </source>
</evidence>
<feature type="compositionally biased region" description="Pro residues" evidence="1">
    <location>
        <begin position="318"/>
        <end position="327"/>
    </location>
</feature>
<dbReference type="EMBL" id="MCFA01000034">
    <property type="protein sequence ID" value="ORY14345.1"/>
    <property type="molecule type" value="Genomic_DNA"/>
</dbReference>
<dbReference type="AlphaFoldDB" id="A0A1Y1ZX44"/>
<feature type="compositionally biased region" description="Polar residues" evidence="1">
    <location>
        <begin position="174"/>
        <end position="203"/>
    </location>
</feature>
<keyword evidence="2" id="KW-1133">Transmembrane helix</keyword>
<name>A0A1Y1ZX44_9PLEO</name>
<dbReference type="Proteomes" id="UP000193144">
    <property type="component" value="Unassembled WGS sequence"/>
</dbReference>
<evidence type="ECO:0000256" key="1">
    <source>
        <dbReference type="SAM" id="MobiDB-lite"/>
    </source>
</evidence>
<accession>A0A1Y1ZX44</accession>
<organism evidence="4 5">
    <name type="scientific">Clohesyomyces aquaticus</name>
    <dbReference type="NCBI Taxonomy" id="1231657"/>
    <lineage>
        <taxon>Eukaryota</taxon>
        <taxon>Fungi</taxon>
        <taxon>Dikarya</taxon>
        <taxon>Ascomycota</taxon>
        <taxon>Pezizomycotina</taxon>
        <taxon>Dothideomycetes</taxon>
        <taxon>Pleosporomycetidae</taxon>
        <taxon>Pleosporales</taxon>
        <taxon>Lindgomycetaceae</taxon>
        <taxon>Clohesyomyces</taxon>
    </lineage>
</organism>
<proteinExistence type="predicted"/>
<feature type="compositionally biased region" description="Low complexity" evidence="1">
    <location>
        <begin position="204"/>
        <end position="215"/>
    </location>
</feature>
<keyword evidence="2" id="KW-0812">Transmembrane</keyword>
<feature type="region of interest" description="Disordered" evidence="1">
    <location>
        <begin position="134"/>
        <end position="219"/>
    </location>
</feature>
<feature type="region of interest" description="Disordered" evidence="1">
    <location>
        <begin position="255"/>
        <end position="327"/>
    </location>
</feature>
<feature type="signal peptide" evidence="3">
    <location>
        <begin position="1"/>
        <end position="27"/>
    </location>
</feature>
<keyword evidence="3" id="KW-0732">Signal</keyword>
<feature type="chain" id="PRO_5013163947" description="Mid2 domain-containing protein" evidence="3">
    <location>
        <begin position="28"/>
        <end position="327"/>
    </location>
</feature>
<keyword evidence="5" id="KW-1185">Reference proteome</keyword>
<evidence type="ECO:0000313" key="5">
    <source>
        <dbReference type="Proteomes" id="UP000193144"/>
    </source>
</evidence>
<sequence length="327" mass="34130">MSSTIYYSHASNVILLFYLGFWSSVSGALDIDAFPPTVQVGTTYSIFILKKGSSDNLNTIGPITGTFKGPHAEDLFLNFLRYRNKWCFKWTVDSSIPDGNGYALEIKEGSEINYTPNAIEVTGSTAPSIVLASSIKPSSAPPPPSNAVPPSLSDTLPLSSTAPPPSSTASETSFGTLSHPVTSESSQRVTNSPTAGKSGSLTFPSEPSSSSASAPNNTEGLTKRAKAGIGVAAAIGGLILALTALILGASVRRKASENHDQESANFVGMPEMDGKGAGMSHSPFEIGGRGTRPQAPAGISEMNGQPSQEHFRTELAVPLPPRLQHPA</sequence>
<keyword evidence="2" id="KW-0472">Membrane</keyword>
<reference evidence="4 5" key="1">
    <citation type="submission" date="2016-07" db="EMBL/GenBank/DDBJ databases">
        <title>Pervasive Adenine N6-methylation of Active Genes in Fungi.</title>
        <authorList>
            <consortium name="DOE Joint Genome Institute"/>
            <person name="Mondo S.J."/>
            <person name="Dannebaum R.O."/>
            <person name="Kuo R.C."/>
            <person name="Labutti K."/>
            <person name="Haridas S."/>
            <person name="Kuo A."/>
            <person name="Salamov A."/>
            <person name="Ahrendt S.R."/>
            <person name="Lipzen A."/>
            <person name="Sullivan W."/>
            <person name="Andreopoulos W.B."/>
            <person name="Clum A."/>
            <person name="Lindquist E."/>
            <person name="Daum C."/>
            <person name="Ramamoorthy G.K."/>
            <person name="Gryganskyi A."/>
            <person name="Culley D."/>
            <person name="Magnuson J.K."/>
            <person name="James T.Y."/>
            <person name="O'Malley M.A."/>
            <person name="Stajich J.E."/>
            <person name="Spatafora J.W."/>
            <person name="Visel A."/>
            <person name="Grigoriev I.V."/>
        </authorList>
    </citation>
    <scope>NUCLEOTIDE SEQUENCE [LARGE SCALE GENOMIC DNA]</scope>
    <source>
        <strain evidence="4 5">CBS 115471</strain>
    </source>
</reference>
<comment type="caution">
    <text evidence="4">The sequence shown here is derived from an EMBL/GenBank/DDBJ whole genome shotgun (WGS) entry which is preliminary data.</text>
</comment>
<evidence type="ECO:0000256" key="2">
    <source>
        <dbReference type="SAM" id="Phobius"/>
    </source>
</evidence>
<protein>
    <recommendedName>
        <fullName evidence="6">Mid2 domain-containing protein</fullName>
    </recommendedName>
</protein>
<evidence type="ECO:0000256" key="3">
    <source>
        <dbReference type="SAM" id="SignalP"/>
    </source>
</evidence>
<dbReference type="OrthoDB" id="5589325at2759"/>
<evidence type="ECO:0008006" key="6">
    <source>
        <dbReference type="Google" id="ProtNLM"/>
    </source>
</evidence>
<gene>
    <name evidence="4" type="ORF">BCR34DRAFT_599323</name>
</gene>
<feature type="transmembrane region" description="Helical" evidence="2">
    <location>
        <begin position="227"/>
        <end position="249"/>
    </location>
</feature>
<feature type="compositionally biased region" description="Low complexity" evidence="1">
    <location>
        <begin position="148"/>
        <end position="173"/>
    </location>
</feature>